<evidence type="ECO:0000259" key="1">
    <source>
        <dbReference type="Pfam" id="PF23673"/>
    </source>
</evidence>
<keyword evidence="2" id="KW-1185">Reference proteome</keyword>
<dbReference type="InterPro" id="IPR055578">
    <property type="entry name" value="DUF7154"/>
</dbReference>
<dbReference type="AlphaFoldDB" id="A0A1I7TTS7"/>
<dbReference type="Proteomes" id="UP000095282">
    <property type="component" value="Unplaced"/>
</dbReference>
<dbReference type="GO" id="GO:0045087">
    <property type="term" value="P:innate immune response"/>
    <property type="evidence" value="ECO:0007669"/>
    <property type="project" value="TreeGrafter"/>
</dbReference>
<protein>
    <submittedName>
        <fullName evidence="3">CUB_2 domain-containing protein</fullName>
    </submittedName>
</protein>
<proteinExistence type="predicted"/>
<name>A0A1I7TTS7_9PELO</name>
<accession>A0A1I7TTS7</accession>
<dbReference type="STRING" id="1561998.A0A1I7TTS7"/>
<dbReference type="PANTHER" id="PTHR23062">
    <property type="entry name" value="HYPOTHETICAL PROTEIN C.ELEGANS"/>
    <property type="match status" value="1"/>
</dbReference>
<organism evidence="2 3">
    <name type="scientific">Caenorhabditis tropicalis</name>
    <dbReference type="NCBI Taxonomy" id="1561998"/>
    <lineage>
        <taxon>Eukaryota</taxon>
        <taxon>Metazoa</taxon>
        <taxon>Ecdysozoa</taxon>
        <taxon>Nematoda</taxon>
        <taxon>Chromadorea</taxon>
        <taxon>Rhabditida</taxon>
        <taxon>Rhabditina</taxon>
        <taxon>Rhabditomorpha</taxon>
        <taxon>Rhabditoidea</taxon>
        <taxon>Rhabditidae</taxon>
        <taxon>Peloderinae</taxon>
        <taxon>Caenorhabditis</taxon>
    </lineage>
</organism>
<feature type="domain" description="DUF7154" evidence="1">
    <location>
        <begin position="101"/>
        <end position="209"/>
    </location>
</feature>
<evidence type="ECO:0000313" key="2">
    <source>
        <dbReference type="Proteomes" id="UP000095282"/>
    </source>
</evidence>
<dbReference type="PANTHER" id="PTHR23062:SF3">
    <property type="entry name" value="ANF_RECEPTOR DOMAIN-CONTAINING PROTEIN-RELATED"/>
    <property type="match status" value="1"/>
</dbReference>
<reference evidence="3" key="1">
    <citation type="submission" date="2016-11" db="UniProtKB">
        <authorList>
            <consortium name="WormBaseParasite"/>
        </authorList>
    </citation>
    <scope>IDENTIFICATION</scope>
</reference>
<sequence length="220" mass="25190">MVFQKFLSNTVAPICRSRILILLKRLPNENYTSTLIDNLHRNHVSVDVITSTTPSGGLYQKTMYEIATRTNGLCAFESDDHFAQTTNYMNKLDIPYTVYSVNVQVSGSGSISLPTFIPPCTDQYCHVWLEMTVQDHGPMDSYRTANLTWENMPTDSSGYLDNDANSLLYSDGTLLTTLRRFYSRVSYTMALDYQYSNNETQIMQIRIFSDGPIDKWFPYD</sequence>
<evidence type="ECO:0000313" key="3">
    <source>
        <dbReference type="WBParaSite" id="Csp11.Scaffold629.g11704.t1"/>
    </source>
</evidence>
<dbReference type="WBParaSite" id="Csp11.Scaffold629.g11704.t1">
    <property type="protein sequence ID" value="Csp11.Scaffold629.g11704.t1"/>
    <property type="gene ID" value="Csp11.Scaffold629.g11704"/>
</dbReference>
<dbReference type="Pfam" id="PF23673">
    <property type="entry name" value="DUF7154"/>
    <property type="match status" value="1"/>
</dbReference>